<keyword evidence="2" id="KW-0614">Plasmid</keyword>
<keyword evidence="1" id="KW-1133">Transmembrane helix</keyword>
<proteinExistence type="predicted"/>
<keyword evidence="1" id="KW-0812">Transmembrane</keyword>
<dbReference type="AlphaFoldDB" id="A0A1P8KGU0"/>
<keyword evidence="1" id="KW-0472">Membrane</keyword>
<feature type="transmembrane region" description="Helical" evidence="1">
    <location>
        <begin position="45"/>
        <end position="69"/>
    </location>
</feature>
<reference evidence="2" key="1">
    <citation type="journal article" date="2016" name="Biomed. Res. Int.">
        <title>Resistance of Permafrost and Modern Acinetobacter lwoffii Strains to Heavy Metals and Arsenic Revealed by Genome Analysis.</title>
        <authorList>
            <person name="Mindlin S."/>
            <person name="Petrenko A."/>
            <person name="Kurakov A."/>
            <person name="Beletsky A."/>
            <person name="Mardanov A."/>
            <person name="Petrova M."/>
        </authorList>
    </citation>
    <scope>NUCLEOTIDE SEQUENCE</scope>
    <source>
        <strain evidence="2">ED23-35</strain>
        <plasmid evidence="2">pALWED1.3</plasmid>
    </source>
</reference>
<protein>
    <submittedName>
        <fullName evidence="2">Uncharacterized protein</fullName>
    </submittedName>
</protein>
<sequence length="71" mass="8297">MLDQFERSNKQREDSKRFTAQFFLILALIIGFYTGYGLLPPTDFITFIGFVFMSLVSAIGMFMLFAFIFQF</sequence>
<geneLocation type="plasmid" evidence="2">
    <name>pALWED1.3</name>
</geneLocation>
<evidence type="ECO:0000256" key="1">
    <source>
        <dbReference type="SAM" id="Phobius"/>
    </source>
</evidence>
<name>A0A1P8KGU0_ACILW</name>
<organism evidence="2">
    <name type="scientific">Acinetobacter lwoffii</name>
    <dbReference type="NCBI Taxonomy" id="28090"/>
    <lineage>
        <taxon>Bacteria</taxon>
        <taxon>Pseudomonadati</taxon>
        <taxon>Pseudomonadota</taxon>
        <taxon>Gammaproteobacteria</taxon>
        <taxon>Moraxellales</taxon>
        <taxon>Moraxellaceae</taxon>
        <taxon>Acinetobacter</taxon>
    </lineage>
</organism>
<dbReference type="EMBL" id="KX426228">
    <property type="protein sequence ID" value="APW48905.1"/>
    <property type="molecule type" value="Genomic_DNA"/>
</dbReference>
<evidence type="ECO:0000313" key="2">
    <source>
        <dbReference type="EMBL" id="APW48905.1"/>
    </source>
</evidence>
<gene>
    <name evidence="2" type="ORF">BAA96_3p0005</name>
</gene>
<accession>A0A1P8KGU0</accession>
<feature type="transmembrane region" description="Helical" evidence="1">
    <location>
        <begin position="20"/>
        <end position="39"/>
    </location>
</feature>